<dbReference type="Proteomes" id="UP000320055">
    <property type="component" value="Unassembled WGS sequence"/>
</dbReference>
<dbReference type="EMBL" id="CAACVJ010000035">
    <property type="protein sequence ID" value="VEP12019.1"/>
    <property type="molecule type" value="Genomic_DNA"/>
</dbReference>
<keyword evidence="2" id="KW-1185">Reference proteome</keyword>
<dbReference type="AlphaFoldDB" id="A0A563VKP7"/>
<protein>
    <submittedName>
        <fullName evidence="1">Uncharacterized protein</fullName>
    </submittedName>
</protein>
<evidence type="ECO:0000313" key="2">
    <source>
        <dbReference type="Proteomes" id="UP000320055"/>
    </source>
</evidence>
<reference evidence="1 2" key="1">
    <citation type="submission" date="2019-01" db="EMBL/GenBank/DDBJ databases">
        <authorList>
            <person name="Brito A."/>
        </authorList>
    </citation>
    <scope>NUCLEOTIDE SEQUENCE [LARGE SCALE GENOMIC DNA]</scope>
    <source>
        <strain evidence="1">1</strain>
    </source>
</reference>
<proteinExistence type="predicted"/>
<evidence type="ECO:0000313" key="1">
    <source>
        <dbReference type="EMBL" id="VEP12019.1"/>
    </source>
</evidence>
<sequence>MHTSTLKTLKQIATSKEQLATNLIITYFISKITNAKCYYIINIKS</sequence>
<organism evidence="1 2">
    <name type="scientific">Hyella patelloides LEGE 07179</name>
    <dbReference type="NCBI Taxonomy" id="945734"/>
    <lineage>
        <taxon>Bacteria</taxon>
        <taxon>Bacillati</taxon>
        <taxon>Cyanobacteriota</taxon>
        <taxon>Cyanophyceae</taxon>
        <taxon>Pleurocapsales</taxon>
        <taxon>Hyellaceae</taxon>
        <taxon>Hyella</taxon>
    </lineage>
</organism>
<accession>A0A563VKP7</accession>
<gene>
    <name evidence="1" type="ORF">H1P_130039</name>
</gene>
<name>A0A563VKP7_9CYAN</name>